<name>T1BM07_9ZZZZ</name>
<evidence type="ECO:0000256" key="1">
    <source>
        <dbReference type="SAM" id="MobiDB-lite"/>
    </source>
</evidence>
<reference evidence="2" key="2">
    <citation type="journal article" date="2014" name="ISME J.">
        <title>Microbial stratification in low pH oxic and suboxic macroscopic growths along an acid mine drainage.</title>
        <authorList>
            <person name="Mendez-Garcia C."/>
            <person name="Mesa V."/>
            <person name="Sprenger R.R."/>
            <person name="Richter M."/>
            <person name="Diez M.S."/>
            <person name="Solano J."/>
            <person name="Bargiela R."/>
            <person name="Golyshina O.V."/>
            <person name="Manteca A."/>
            <person name="Ramos J.L."/>
            <person name="Gallego J.R."/>
            <person name="Llorente I."/>
            <person name="Martins Dos Santos V.A."/>
            <person name="Jensen O.N."/>
            <person name="Pelaez A.I."/>
            <person name="Sanchez J."/>
            <person name="Ferrer M."/>
        </authorList>
    </citation>
    <scope>NUCLEOTIDE SEQUENCE</scope>
</reference>
<accession>T1BM07</accession>
<gene>
    <name evidence="2" type="ORF">B1A_12215</name>
</gene>
<dbReference type="InterPro" id="IPR053172">
    <property type="entry name" value="Tn903_transposase"/>
</dbReference>
<dbReference type="EMBL" id="AUZX01008841">
    <property type="protein sequence ID" value="EQD54329.1"/>
    <property type="molecule type" value="Genomic_DNA"/>
</dbReference>
<feature type="region of interest" description="Disordered" evidence="1">
    <location>
        <begin position="56"/>
        <end position="96"/>
    </location>
</feature>
<dbReference type="AlphaFoldDB" id="T1BM07"/>
<comment type="caution">
    <text evidence="2">The sequence shown here is derived from an EMBL/GenBank/DDBJ whole genome shotgun (WGS) entry which is preliminary data.</text>
</comment>
<sequence>IQGEGQDEPKVAMRHVRKIERKGKKVKSFYGDGKFDTNETFMELDKCNIEPKIPVHINASSRGSDPPRRKEVRKQFGLPTGRKSHGHYLKDSEKRRRRLQKKWRKNVGHGDRWPGNEGIFSAVKREFGENVVSTKKANMIFEAIQRFWAYDIICNYALCKM</sequence>
<feature type="non-terminal residue" evidence="2">
    <location>
        <position position="1"/>
    </location>
</feature>
<organism evidence="2">
    <name type="scientific">mine drainage metagenome</name>
    <dbReference type="NCBI Taxonomy" id="410659"/>
    <lineage>
        <taxon>unclassified sequences</taxon>
        <taxon>metagenomes</taxon>
        <taxon>ecological metagenomes</taxon>
    </lineage>
</organism>
<reference evidence="2" key="1">
    <citation type="submission" date="2013-08" db="EMBL/GenBank/DDBJ databases">
        <authorList>
            <person name="Mendez C."/>
            <person name="Richter M."/>
            <person name="Ferrer M."/>
            <person name="Sanchez J."/>
        </authorList>
    </citation>
    <scope>NUCLEOTIDE SEQUENCE</scope>
</reference>
<dbReference type="PANTHER" id="PTHR34631">
    <property type="match status" value="1"/>
</dbReference>
<evidence type="ECO:0000313" key="2">
    <source>
        <dbReference type="EMBL" id="EQD54329.1"/>
    </source>
</evidence>
<dbReference type="PANTHER" id="PTHR34631:SF3">
    <property type="entry name" value="ISSOD12 TRANSPOSASE TNPA_ISSOD12"/>
    <property type="match status" value="1"/>
</dbReference>
<proteinExistence type="predicted"/>
<protein>
    <submittedName>
        <fullName evidence="2">Transposase IS4 family protein</fullName>
    </submittedName>
</protein>